<protein>
    <submittedName>
        <fullName evidence="16">Diacylglycerol kinase family protein</fullName>
    </submittedName>
</protein>
<evidence type="ECO:0000256" key="3">
    <source>
        <dbReference type="ARBA" id="ARBA00022475"/>
    </source>
</evidence>
<dbReference type="GO" id="GO:0016301">
    <property type="term" value="F:kinase activity"/>
    <property type="evidence" value="ECO:0007669"/>
    <property type="project" value="UniProtKB-KW"/>
</dbReference>
<evidence type="ECO:0000256" key="11">
    <source>
        <dbReference type="ARBA" id="ARBA00023098"/>
    </source>
</evidence>
<dbReference type="InterPro" id="IPR036945">
    <property type="entry name" value="DAGK_sf"/>
</dbReference>
<evidence type="ECO:0000256" key="10">
    <source>
        <dbReference type="ARBA" id="ARBA00022989"/>
    </source>
</evidence>
<evidence type="ECO:0000256" key="12">
    <source>
        <dbReference type="ARBA" id="ARBA00023136"/>
    </source>
</evidence>
<feature type="transmembrane region" description="Helical" evidence="15">
    <location>
        <begin position="83"/>
        <end position="104"/>
    </location>
</feature>
<dbReference type="Proteomes" id="UP001220377">
    <property type="component" value="Chromosome"/>
</dbReference>
<organism evidence="16 17">
    <name type="scientific">Lacticaseibacillus pabuli</name>
    <dbReference type="NCBI Taxonomy" id="3025672"/>
    <lineage>
        <taxon>Bacteria</taxon>
        <taxon>Bacillati</taxon>
        <taxon>Bacillota</taxon>
        <taxon>Bacilli</taxon>
        <taxon>Lactobacillales</taxon>
        <taxon>Lactobacillaceae</taxon>
        <taxon>Lacticaseibacillus</taxon>
    </lineage>
</organism>
<sequence>MRHALSGLRVLFAAERNARFEGIMGVLAVIAGIILHLDWVRWCVLLALCCLVLATEAINTAIERAVDLTVGHELHPLAKQAKDIAAAAVLFIALLAVIVAVWLFGPALAKIFF</sequence>
<evidence type="ECO:0000256" key="8">
    <source>
        <dbReference type="ARBA" id="ARBA00022777"/>
    </source>
</evidence>
<keyword evidence="10 15" id="KW-1133">Transmembrane helix</keyword>
<dbReference type="Pfam" id="PF01219">
    <property type="entry name" value="DAGK_prokar"/>
    <property type="match status" value="1"/>
</dbReference>
<dbReference type="InterPro" id="IPR033717">
    <property type="entry name" value="UDPK"/>
</dbReference>
<keyword evidence="13" id="KW-0594">Phospholipid biosynthesis</keyword>
<comment type="similarity">
    <text evidence="2">Belongs to the bacterial diacylglycerol kinase family.</text>
</comment>
<dbReference type="RefSeq" id="WP_274262200.1">
    <property type="nucleotide sequence ID" value="NZ_CP117884.1"/>
</dbReference>
<name>A0ABY7WUD6_9LACO</name>
<evidence type="ECO:0000256" key="7">
    <source>
        <dbReference type="ARBA" id="ARBA00022741"/>
    </source>
</evidence>
<feature type="transmembrane region" description="Helical" evidence="15">
    <location>
        <begin position="43"/>
        <end position="62"/>
    </location>
</feature>
<keyword evidence="9" id="KW-0067">ATP-binding</keyword>
<keyword evidence="3" id="KW-1003">Cell membrane</keyword>
<evidence type="ECO:0000256" key="1">
    <source>
        <dbReference type="ARBA" id="ARBA00004651"/>
    </source>
</evidence>
<keyword evidence="14" id="KW-1208">Phospholipid metabolism</keyword>
<keyword evidence="12 15" id="KW-0472">Membrane</keyword>
<evidence type="ECO:0000256" key="9">
    <source>
        <dbReference type="ARBA" id="ARBA00022840"/>
    </source>
</evidence>
<proteinExistence type="inferred from homology"/>
<dbReference type="InterPro" id="IPR000829">
    <property type="entry name" value="DAGK"/>
</dbReference>
<comment type="subcellular location">
    <subcellularLocation>
        <location evidence="1">Cell membrane</location>
        <topology evidence="1">Multi-pass membrane protein</topology>
    </subcellularLocation>
</comment>
<keyword evidence="17" id="KW-1185">Reference proteome</keyword>
<keyword evidence="4" id="KW-0444">Lipid biosynthesis</keyword>
<evidence type="ECO:0000256" key="15">
    <source>
        <dbReference type="SAM" id="Phobius"/>
    </source>
</evidence>
<evidence type="ECO:0000313" key="17">
    <source>
        <dbReference type="Proteomes" id="UP001220377"/>
    </source>
</evidence>
<keyword evidence="11" id="KW-0443">Lipid metabolism</keyword>
<keyword evidence="8 16" id="KW-0418">Kinase</keyword>
<feature type="transmembrane region" description="Helical" evidence="15">
    <location>
        <begin position="20"/>
        <end position="37"/>
    </location>
</feature>
<dbReference type="PANTHER" id="PTHR34299">
    <property type="entry name" value="DIACYLGLYCEROL KINASE"/>
    <property type="match status" value="1"/>
</dbReference>
<evidence type="ECO:0000256" key="5">
    <source>
        <dbReference type="ARBA" id="ARBA00022679"/>
    </source>
</evidence>
<reference evidence="16 17" key="1">
    <citation type="submission" date="2023-02" db="EMBL/GenBank/DDBJ databases">
        <title>Genome sequence of Lacticaseibacillus sp. KACC 23028.</title>
        <authorList>
            <person name="Kim S."/>
            <person name="Heo J."/>
            <person name="Kwon S.-W."/>
        </authorList>
    </citation>
    <scope>NUCLEOTIDE SEQUENCE [LARGE SCALE GENOMIC DNA]</scope>
    <source>
        <strain evidence="16 17">KACC 23028</strain>
    </source>
</reference>
<evidence type="ECO:0000313" key="16">
    <source>
        <dbReference type="EMBL" id="WDF83787.1"/>
    </source>
</evidence>
<evidence type="ECO:0000256" key="2">
    <source>
        <dbReference type="ARBA" id="ARBA00005967"/>
    </source>
</evidence>
<evidence type="ECO:0000256" key="14">
    <source>
        <dbReference type="ARBA" id="ARBA00023264"/>
    </source>
</evidence>
<accession>A0ABY7WUD6</accession>
<dbReference type="Gene3D" id="1.10.287.3610">
    <property type="match status" value="1"/>
</dbReference>
<dbReference type="PANTHER" id="PTHR34299:SF1">
    <property type="entry name" value="DIACYLGLYCEROL KINASE"/>
    <property type="match status" value="1"/>
</dbReference>
<evidence type="ECO:0000256" key="13">
    <source>
        <dbReference type="ARBA" id="ARBA00023209"/>
    </source>
</evidence>
<dbReference type="CDD" id="cd14265">
    <property type="entry name" value="UDPK_IM_like"/>
    <property type="match status" value="1"/>
</dbReference>
<keyword evidence="7" id="KW-0547">Nucleotide-binding</keyword>
<evidence type="ECO:0000256" key="6">
    <source>
        <dbReference type="ARBA" id="ARBA00022692"/>
    </source>
</evidence>
<keyword evidence="6 15" id="KW-0812">Transmembrane</keyword>
<keyword evidence="5" id="KW-0808">Transferase</keyword>
<dbReference type="EMBL" id="CP117884">
    <property type="protein sequence ID" value="WDF83787.1"/>
    <property type="molecule type" value="Genomic_DNA"/>
</dbReference>
<gene>
    <name evidence="16" type="ORF">PQ472_05995</name>
</gene>
<dbReference type="PROSITE" id="PS01069">
    <property type="entry name" value="DAGK_PROKAR"/>
    <property type="match status" value="1"/>
</dbReference>
<evidence type="ECO:0000256" key="4">
    <source>
        <dbReference type="ARBA" id="ARBA00022516"/>
    </source>
</evidence>